<keyword evidence="6 11" id="KW-0460">Magnesium</keyword>
<dbReference type="SUPFAM" id="SSF56719">
    <property type="entry name" value="Type II DNA topoisomerase"/>
    <property type="match status" value="1"/>
</dbReference>
<dbReference type="GO" id="GO:0003677">
    <property type="term" value="F:DNA binding"/>
    <property type="evidence" value="ECO:0007669"/>
    <property type="project" value="UniProtKB-KW"/>
</dbReference>
<organism evidence="13 14">
    <name type="scientific">Fastidiosipila sanguinis</name>
    <dbReference type="NCBI Taxonomy" id="236753"/>
    <lineage>
        <taxon>Bacteria</taxon>
        <taxon>Bacillati</taxon>
        <taxon>Bacillota</taxon>
        <taxon>Clostridia</taxon>
        <taxon>Eubacteriales</taxon>
        <taxon>Oscillospiraceae</taxon>
        <taxon>Fastidiosipila</taxon>
    </lineage>
</organism>
<dbReference type="FunFam" id="3.30.230.10:FF:000005">
    <property type="entry name" value="DNA gyrase subunit B"/>
    <property type="match status" value="1"/>
</dbReference>
<evidence type="ECO:0000256" key="2">
    <source>
        <dbReference type="ARBA" id="ARBA00010708"/>
    </source>
</evidence>
<comment type="function">
    <text evidence="11">A type II topoisomerase that negatively supercoils closed circular double-stranded (ds) DNA in an ATP-dependent manner to modulate DNA topology and maintain chromosomes in an underwound state. Negative supercoiling favors strand separation, and DNA replication, transcription, recombination and repair, all of which involve strand separation. Also able to catalyze the interconversion of other topological isomers of dsDNA rings, including catenanes and knotted rings. Type II topoisomerases break and join 2 DNA strands simultaneously in an ATP-dependent manner.</text>
</comment>
<dbReference type="CDD" id="cd00822">
    <property type="entry name" value="TopoII_Trans_DNA_gyrase"/>
    <property type="match status" value="1"/>
</dbReference>
<feature type="domain" description="Toprim" evidence="12">
    <location>
        <begin position="432"/>
        <end position="546"/>
    </location>
</feature>
<comment type="subcellular location">
    <subcellularLocation>
        <location evidence="11">Cytoplasm</location>
    </subcellularLocation>
</comment>
<dbReference type="InterPro" id="IPR011557">
    <property type="entry name" value="GyrB"/>
</dbReference>
<comment type="catalytic activity">
    <reaction evidence="1 11">
        <text>ATP-dependent breakage, passage and rejoining of double-stranded DNA.</text>
        <dbReference type="EC" id="5.6.2.2"/>
    </reaction>
</comment>
<dbReference type="OrthoDB" id="9802808at2"/>
<dbReference type="GO" id="GO:0005694">
    <property type="term" value="C:chromosome"/>
    <property type="evidence" value="ECO:0007669"/>
    <property type="project" value="InterPro"/>
</dbReference>
<dbReference type="CDD" id="cd16928">
    <property type="entry name" value="HATPase_GyrB-like"/>
    <property type="match status" value="1"/>
</dbReference>
<dbReference type="GO" id="GO:0006265">
    <property type="term" value="P:DNA topological change"/>
    <property type="evidence" value="ECO:0007669"/>
    <property type="project" value="UniProtKB-UniRule"/>
</dbReference>
<dbReference type="HAMAP" id="MF_01898">
    <property type="entry name" value="GyrB"/>
    <property type="match status" value="1"/>
</dbReference>
<keyword evidence="14" id="KW-1185">Reference proteome</keyword>
<dbReference type="Pfam" id="PF00986">
    <property type="entry name" value="DNA_gyraseB_C"/>
    <property type="match status" value="1"/>
</dbReference>
<dbReference type="AlphaFoldDB" id="A0A2S0KQ85"/>
<comment type="subunit">
    <text evidence="11">Heterotetramer, composed of two GyrA and two GyrB chains. In the heterotetramer, GyrA contains the active site tyrosine that forms a transient covalent intermediate with DNA, while GyrB binds cofactors and catalyzes ATP hydrolysis.</text>
</comment>
<comment type="cofactor">
    <cofactor evidence="11">
        <name>Mg(2+)</name>
        <dbReference type="ChEBI" id="CHEBI:18420"/>
    </cofactor>
    <cofactor evidence="11">
        <name>Mn(2+)</name>
        <dbReference type="ChEBI" id="CHEBI:29035"/>
    </cofactor>
    <cofactor evidence="11">
        <name>Ca(2+)</name>
        <dbReference type="ChEBI" id="CHEBI:29108"/>
    </cofactor>
    <text evidence="11">Binds two Mg(2+) per subunit. The magnesium ions form salt bridges with both the protein and the DNA. Can also accept other divalent metal cations, such as Mn(2+) or Ca(2+).</text>
</comment>
<comment type="subunit">
    <text evidence="10">Heterotetramer composed of ParC and ParE.</text>
</comment>
<dbReference type="Pfam" id="PF00204">
    <property type="entry name" value="DNA_gyraseB"/>
    <property type="match status" value="1"/>
</dbReference>
<protein>
    <recommendedName>
        <fullName evidence="11">DNA gyrase subunit B</fullName>
        <ecNumber evidence="11">5.6.2.2</ecNumber>
    </recommendedName>
</protein>
<dbReference type="GO" id="GO:0005524">
    <property type="term" value="F:ATP binding"/>
    <property type="evidence" value="ECO:0007669"/>
    <property type="project" value="UniProtKB-UniRule"/>
</dbReference>
<dbReference type="FunFam" id="3.40.50.670:FF:000002">
    <property type="entry name" value="DNA gyrase subunit B"/>
    <property type="match status" value="1"/>
</dbReference>
<comment type="miscellaneous">
    <text evidence="11">Few gyrases are as efficient as E.coli at forming negative supercoils. Not all organisms have 2 type II topoisomerases; in organisms with a single type II topoisomerase this enzyme also has to decatenate newly replicated chromosomes.</text>
</comment>
<dbReference type="InterPro" id="IPR006171">
    <property type="entry name" value="TOPRIM_dom"/>
</dbReference>
<dbReference type="InterPro" id="IPR036890">
    <property type="entry name" value="HATPase_C_sf"/>
</dbReference>
<dbReference type="PRINTS" id="PR01159">
    <property type="entry name" value="DNAGYRASEB"/>
</dbReference>
<evidence type="ECO:0000256" key="3">
    <source>
        <dbReference type="ARBA" id="ARBA00022723"/>
    </source>
</evidence>
<evidence type="ECO:0000256" key="10">
    <source>
        <dbReference type="ARBA" id="ARBA00063644"/>
    </source>
</evidence>
<dbReference type="InterPro" id="IPR002288">
    <property type="entry name" value="DNA_gyrase_B_C"/>
</dbReference>
<feature type="binding site" evidence="11">
    <location>
        <position position="511"/>
    </location>
    <ligand>
        <name>Mg(2+)</name>
        <dbReference type="ChEBI" id="CHEBI:18420"/>
        <label>1</label>
        <note>catalytic</note>
    </ligand>
</feature>
<dbReference type="KEGG" id="fsa:C5Q98_07020"/>
<dbReference type="SMART" id="SM00387">
    <property type="entry name" value="HATPase_c"/>
    <property type="match status" value="1"/>
</dbReference>
<dbReference type="PROSITE" id="PS00177">
    <property type="entry name" value="TOPOISOMERASE_II"/>
    <property type="match status" value="1"/>
</dbReference>
<dbReference type="InterPro" id="IPR001241">
    <property type="entry name" value="Topo_IIA"/>
</dbReference>
<accession>A0A2S0KQ85</accession>
<dbReference type="NCBIfam" id="NF011501">
    <property type="entry name" value="PRK14939.1"/>
    <property type="match status" value="1"/>
</dbReference>
<evidence type="ECO:0000313" key="13">
    <source>
        <dbReference type="EMBL" id="AVM43159.1"/>
    </source>
</evidence>
<keyword evidence="9 11" id="KW-0413">Isomerase</keyword>
<keyword evidence="11" id="KW-0963">Cytoplasm</keyword>
<dbReference type="RefSeq" id="WP_106013102.1">
    <property type="nucleotide sequence ID" value="NZ_CP027226.1"/>
</dbReference>
<dbReference type="InterPro" id="IPR003594">
    <property type="entry name" value="HATPase_dom"/>
</dbReference>
<feature type="site" description="Interaction with DNA" evidence="11">
    <location>
        <position position="463"/>
    </location>
</feature>
<dbReference type="Gene3D" id="3.40.50.670">
    <property type="match status" value="1"/>
</dbReference>
<evidence type="ECO:0000259" key="12">
    <source>
        <dbReference type="PROSITE" id="PS50880"/>
    </source>
</evidence>
<sequence length="645" mass="72112">MDENQDAFDTTNERVYDESAITVLEGLEAVRKRPGMYIGDTTTRGLHHLLYEIVANSVDEALAGRCDQIEVILNKDGSVTVIDDGSGIPVGEHPQMKIPTVEVVHTQLHAGGKFGEGAYSISGGLHGVGASVVNALSEWMDVYVKRNGNIYKMSFARGKTTSKLEIVGTVDNGETGTTTIFKPDPEIFPENEFDFDTIITRYREMAFLNSEVSIDLIDDRDDEEVKKVSLHYEGGIIAFVEYLNRKKHPIHEDPIYIATSGDEGYVEISMQYTTSYTENVYSYANNIATTEGGTHLTGFRSALTKVINDYLRNNNLIKDSEANLTGDDVREGLTAIISVKLPDPQFEGQTKGRLGNSYMRTMVEQVMNDKLPAYLEEHPQEARAIAEKVLAASRARIAARKAREMTRRKTVFDNNSLPGKLADCQSNDPKLTELFIVEGDSAGGTAKIGRERKYQAILALWGKMLNVERSRIDKVFSNEKLQPIVMALGTGIGEDFDISKLRYGKIIIMADADVDGAHIRTLLLTFFYRYLKELVDEGHVYVACPPLYKISNGKEDVYAYDEAEAAKIIEEKGWKNPKMQRFKGLGEMDAEQLWETTMDPANRKLLQVKAEDITEADETISVLMGDEVEPRREFIEENAEKAEID</sequence>
<dbReference type="PROSITE" id="PS50880">
    <property type="entry name" value="TOPRIM"/>
    <property type="match status" value="1"/>
</dbReference>
<dbReference type="PRINTS" id="PR00418">
    <property type="entry name" value="TPI2FAMILY"/>
</dbReference>
<evidence type="ECO:0000256" key="5">
    <source>
        <dbReference type="ARBA" id="ARBA00022840"/>
    </source>
</evidence>
<reference evidence="14" key="1">
    <citation type="submission" date="2018-02" db="EMBL/GenBank/DDBJ databases">
        <authorList>
            <person name="Holder M.E."/>
            <person name="Ajami N.J."/>
            <person name="Petrosino J.F."/>
        </authorList>
    </citation>
    <scope>NUCLEOTIDE SEQUENCE [LARGE SCALE GENOMIC DNA]</scope>
    <source>
        <strain evidence="14">CCUG 47711</strain>
    </source>
</reference>
<dbReference type="SUPFAM" id="SSF54211">
    <property type="entry name" value="Ribosomal protein S5 domain 2-like"/>
    <property type="match status" value="1"/>
</dbReference>
<dbReference type="NCBIfam" id="TIGR01059">
    <property type="entry name" value="gyrB"/>
    <property type="match status" value="1"/>
</dbReference>
<gene>
    <name evidence="11 13" type="primary">gyrB</name>
    <name evidence="13" type="ORF">C5Q98_07020</name>
</gene>
<keyword evidence="5 11" id="KW-0067">ATP-binding</keyword>
<dbReference type="CDD" id="cd03366">
    <property type="entry name" value="TOPRIM_TopoIIA_GyrB"/>
    <property type="match status" value="1"/>
</dbReference>
<evidence type="ECO:0000256" key="6">
    <source>
        <dbReference type="ARBA" id="ARBA00022842"/>
    </source>
</evidence>
<dbReference type="InterPro" id="IPR018522">
    <property type="entry name" value="TopoIIA_CS"/>
</dbReference>
<dbReference type="Pfam" id="PF01751">
    <property type="entry name" value="Toprim"/>
    <property type="match status" value="1"/>
</dbReference>
<evidence type="ECO:0000256" key="8">
    <source>
        <dbReference type="ARBA" id="ARBA00023125"/>
    </source>
</evidence>
<comment type="similarity">
    <text evidence="2 11">Belongs to the type II topoisomerase GyrB family.</text>
</comment>
<keyword evidence="4 11" id="KW-0547">Nucleotide-binding</keyword>
<feature type="binding site" evidence="11">
    <location>
        <position position="513"/>
    </location>
    <ligand>
        <name>Mg(2+)</name>
        <dbReference type="ChEBI" id="CHEBI:18420"/>
        <label>2</label>
    </ligand>
</feature>
<keyword evidence="7 11" id="KW-0799">Topoisomerase</keyword>
<evidence type="ECO:0000256" key="4">
    <source>
        <dbReference type="ARBA" id="ARBA00022741"/>
    </source>
</evidence>
<dbReference type="Proteomes" id="UP000237947">
    <property type="component" value="Chromosome"/>
</dbReference>
<dbReference type="EC" id="5.6.2.2" evidence="11"/>
<dbReference type="GO" id="GO:0046872">
    <property type="term" value="F:metal ion binding"/>
    <property type="evidence" value="ECO:0007669"/>
    <property type="project" value="UniProtKB-KW"/>
</dbReference>
<evidence type="ECO:0000256" key="1">
    <source>
        <dbReference type="ARBA" id="ARBA00000185"/>
    </source>
</evidence>
<dbReference type="EMBL" id="CP027226">
    <property type="protein sequence ID" value="AVM43159.1"/>
    <property type="molecule type" value="Genomic_DNA"/>
</dbReference>
<dbReference type="PANTHER" id="PTHR45866">
    <property type="entry name" value="DNA GYRASE/TOPOISOMERASE SUBUNIT B"/>
    <property type="match status" value="1"/>
</dbReference>
<evidence type="ECO:0000256" key="11">
    <source>
        <dbReference type="HAMAP-Rule" id="MF_01898"/>
    </source>
</evidence>
<keyword evidence="8" id="KW-0238">DNA-binding</keyword>
<dbReference type="Gene3D" id="3.30.230.10">
    <property type="match status" value="1"/>
</dbReference>
<dbReference type="InterPro" id="IPR014721">
    <property type="entry name" value="Ribsml_uS5_D2-typ_fold_subgr"/>
</dbReference>
<dbReference type="PANTHER" id="PTHR45866:SF1">
    <property type="entry name" value="DNA GYRASE SUBUNIT B, MITOCHONDRIAL"/>
    <property type="match status" value="1"/>
</dbReference>
<dbReference type="InterPro" id="IPR000565">
    <property type="entry name" value="Topo_IIA_B"/>
</dbReference>
<dbReference type="InterPro" id="IPR013506">
    <property type="entry name" value="Topo_IIA_bsu_dom2"/>
</dbReference>
<name>A0A2S0KQ85_9FIRM</name>
<evidence type="ECO:0000256" key="7">
    <source>
        <dbReference type="ARBA" id="ARBA00023029"/>
    </source>
</evidence>
<dbReference type="InterPro" id="IPR013759">
    <property type="entry name" value="Topo_IIA_B_C"/>
</dbReference>
<dbReference type="SMART" id="SM00433">
    <property type="entry name" value="TOP2c"/>
    <property type="match status" value="1"/>
</dbReference>
<dbReference type="InterPro" id="IPR013760">
    <property type="entry name" value="Topo_IIA-like_dom_sf"/>
</dbReference>
<dbReference type="InterPro" id="IPR034160">
    <property type="entry name" value="TOPRIM_GyrB"/>
</dbReference>
<dbReference type="Gene3D" id="3.30.565.10">
    <property type="entry name" value="Histidine kinase-like ATPase, C-terminal domain"/>
    <property type="match status" value="1"/>
</dbReference>
<dbReference type="SUPFAM" id="SSF55874">
    <property type="entry name" value="ATPase domain of HSP90 chaperone/DNA topoisomerase II/histidine kinase"/>
    <property type="match status" value="1"/>
</dbReference>
<dbReference type="NCBIfam" id="NF004189">
    <property type="entry name" value="PRK05644.1"/>
    <property type="match status" value="1"/>
</dbReference>
<feature type="binding site" evidence="11">
    <location>
        <position position="511"/>
    </location>
    <ligand>
        <name>Mg(2+)</name>
        <dbReference type="ChEBI" id="CHEBI:18420"/>
        <label>2</label>
    </ligand>
</feature>
<dbReference type="GO" id="GO:0005737">
    <property type="term" value="C:cytoplasm"/>
    <property type="evidence" value="ECO:0007669"/>
    <property type="project" value="UniProtKB-SubCell"/>
</dbReference>
<dbReference type="InterPro" id="IPR020568">
    <property type="entry name" value="Ribosomal_Su5_D2-typ_SF"/>
</dbReference>
<dbReference type="FunFam" id="3.30.565.10:FF:000002">
    <property type="entry name" value="DNA gyrase subunit B"/>
    <property type="match status" value="1"/>
</dbReference>
<dbReference type="GO" id="GO:0034335">
    <property type="term" value="F:DNA negative supercoiling activity"/>
    <property type="evidence" value="ECO:0007669"/>
    <property type="project" value="UniProtKB-ARBA"/>
</dbReference>
<keyword evidence="3 11" id="KW-0479">Metal-binding</keyword>
<dbReference type="GO" id="GO:0006261">
    <property type="term" value="P:DNA-templated DNA replication"/>
    <property type="evidence" value="ECO:0007669"/>
    <property type="project" value="UniProtKB-UniRule"/>
</dbReference>
<feature type="site" description="Interaction with DNA" evidence="11">
    <location>
        <position position="466"/>
    </location>
</feature>
<proteinExistence type="inferred from homology"/>
<dbReference type="Pfam" id="PF02518">
    <property type="entry name" value="HATPase_c"/>
    <property type="match status" value="1"/>
</dbReference>
<evidence type="ECO:0000256" key="9">
    <source>
        <dbReference type="ARBA" id="ARBA00023235"/>
    </source>
</evidence>
<feature type="binding site" evidence="11">
    <location>
        <position position="438"/>
    </location>
    <ligand>
        <name>Mg(2+)</name>
        <dbReference type="ChEBI" id="CHEBI:18420"/>
        <label>1</label>
        <note>catalytic</note>
    </ligand>
</feature>
<evidence type="ECO:0000313" key="14">
    <source>
        <dbReference type="Proteomes" id="UP000237947"/>
    </source>
</evidence>